<accession>A0ABW1ENZ1</accession>
<comment type="caution">
    <text evidence="1">The sequence shown here is derived from an EMBL/GenBank/DDBJ whole genome shotgun (WGS) entry which is preliminary data.</text>
</comment>
<organism evidence="1 2">
    <name type="scientific">Kitasatospora aburaviensis</name>
    <dbReference type="NCBI Taxonomy" id="67265"/>
    <lineage>
        <taxon>Bacteria</taxon>
        <taxon>Bacillati</taxon>
        <taxon>Actinomycetota</taxon>
        <taxon>Actinomycetes</taxon>
        <taxon>Kitasatosporales</taxon>
        <taxon>Streptomycetaceae</taxon>
        <taxon>Kitasatospora</taxon>
    </lineage>
</organism>
<evidence type="ECO:0000313" key="1">
    <source>
        <dbReference type="EMBL" id="MFC5883496.1"/>
    </source>
</evidence>
<keyword evidence="2" id="KW-1185">Reference proteome</keyword>
<evidence type="ECO:0000313" key="2">
    <source>
        <dbReference type="Proteomes" id="UP001596067"/>
    </source>
</evidence>
<reference evidence="2" key="1">
    <citation type="journal article" date="2019" name="Int. J. Syst. Evol. Microbiol.">
        <title>The Global Catalogue of Microorganisms (GCM) 10K type strain sequencing project: providing services to taxonomists for standard genome sequencing and annotation.</title>
        <authorList>
            <consortium name="The Broad Institute Genomics Platform"/>
            <consortium name="The Broad Institute Genome Sequencing Center for Infectious Disease"/>
            <person name="Wu L."/>
            <person name="Ma J."/>
        </authorList>
    </citation>
    <scope>NUCLEOTIDE SEQUENCE [LARGE SCALE GENOMIC DNA]</scope>
    <source>
        <strain evidence="2">CGMCC 4.1469</strain>
    </source>
</reference>
<dbReference type="Proteomes" id="UP001596067">
    <property type="component" value="Unassembled WGS sequence"/>
</dbReference>
<gene>
    <name evidence="1" type="ORF">ACFP0N_00705</name>
</gene>
<proteinExistence type="predicted"/>
<protein>
    <submittedName>
        <fullName evidence="1">Uncharacterized protein</fullName>
    </submittedName>
</protein>
<dbReference type="RefSeq" id="WP_313766297.1">
    <property type="nucleotide sequence ID" value="NZ_BAAAVH010000072.1"/>
</dbReference>
<sequence>MARWALVVQETEGVGNDRIWGTNVLAEVEGTREDALAELKRIVPTYTPQHPFNSRQRTLLRDGDTYLLISKGSVRDYHCVFKVWELLWDSKRPEIQQERLADGAAG</sequence>
<dbReference type="EMBL" id="JBHSOD010000001">
    <property type="protein sequence ID" value="MFC5883496.1"/>
    <property type="molecule type" value="Genomic_DNA"/>
</dbReference>
<name>A0ABW1ENZ1_9ACTN</name>